<dbReference type="STRING" id="158190.SpiGrapes_2868"/>
<evidence type="ECO:0000313" key="3">
    <source>
        <dbReference type="Proteomes" id="UP000005632"/>
    </source>
</evidence>
<gene>
    <name evidence="2" type="ordered locus">SpiGrapes_2868</name>
</gene>
<dbReference type="Proteomes" id="UP000005632">
    <property type="component" value="Chromosome"/>
</dbReference>
<protein>
    <submittedName>
        <fullName evidence="2">Uncharacterized protein</fullName>
    </submittedName>
</protein>
<name>G8QX36_SPHPG</name>
<dbReference type="AlphaFoldDB" id="G8QX36"/>
<proteinExistence type="predicted"/>
<dbReference type="HOGENOM" id="CLU_188470_0_0_12"/>
<organism evidence="2 3">
    <name type="scientific">Sphaerochaeta pleomorpha (strain ATCC BAA-1885 / DSM 22778 / Grapes)</name>
    <dbReference type="NCBI Taxonomy" id="158190"/>
    <lineage>
        <taxon>Bacteria</taxon>
        <taxon>Pseudomonadati</taxon>
        <taxon>Spirochaetota</taxon>
        <taxon>Spirochaetia</taxon>
        <taxon>Spirochaetales</taxon>
        <taxon>Sphaerochaetaceae</taxon>
        <taxon>Sphaerochaeta</taxon>
    </lineage>
</organism>
<evidence type="ECO:0000313" key="2">
    <source>
        <dbReference type="EMBL" id="AEV30621.1"/>
    </source>
</evidence>
<dbReference type="EMBL" id="CP003155">
    <property type="protein sequence ID" value="AEV30621.1"/>
    <property type="molecule type" value="Genomic_DNA"/>
</dbReference>
<evidence type="ECO:0000256" key="1">
    <source>
        <dbReference type="SAM" id="MobiDB-lite"/>
    </source>
</evidence>
<dbReference type="eggNOG" id="ENOG50331MF">
    <property type="taxonomic scope" value="Bacteria"/>
</dbReference>
<accession>G8QX36</accession>
<reference evidence="2 3" key="1">
    <citation type="submission" date="2011-11" db="EMBL/GenBank/DDBJ databases">
        <title>Complete sequence of Spirochaeta sp. grapes.</title>
        <authorList>
            <consortium name="US DOE Joint Genome Institute"/>
            <person name="Lucas S."/>
            <person name="Han J."/>
            <person name="Lapidus A."/>
            <person name="Cheng J.-F."/>
            <person name="Goodwin L."/>
            <person name="Pitluck S."/>
            <person name="Peters L."/>
            <person name="Ovchinnikova G."/>
            <person name="Munk A.C."/>
            <person name="Detter J.C."/>
            <person name="Han C."/>
            <person name="Tapia R."/>
            <person name="Land M."/>
            <person name="Hauser L."/>
            <person name="Kyrpides N."/>
            <person name="Ivanova N."/>
            <person name="Pagani I."/>
            <person name="Ritalahtilisa K."/>
            <person name="Loeffler F."/>
            <person name="Woyke T."/>
        </authorList>
    </citation>
    <scope>NUCLEOTIDE SEQUENCE [LARGE SCALE GENOMIC DNA]</scope>
    <source>
        <strain evidence="3">ATCC BAA-1885 / DSM 22778 / Grapes</strain>
    </source>
</reference>
<feature type="region of interest" description="Disordered" evidence="1">
    <location>
        <begin position="1"/>
        <end position="24"/>
    </location>
</feature>
<keyword evidence="3" id="KW-1185">Reference proteome</keyword>
<dbReference type="KEGG" id="sgp:SpiGrapes_2868"/>
<sequence length="90" mass="10013">MKRRSFLESSTRIKRSRKPGKCPSCGHSPLASILYGYVGFDGGLQKKLEEGRIVLGGCCVSDDDPKWECTNCGQKVYKKLPEESSKSIKK</sequence>